<dbReference type="InterPro" id="IPR036822">
    <property type="entry name" value="CutC-like_dom_sf"/>
</dbReference>
<evidence type="ECO:0000256" key="2">
    <source>
        <dbReference type="ARBA" id="ARBA00019014"/>
    </source>
</evidence>
<reference evidence="3 4" key="1">
    <citation type="journal article" date="2024" name="BMC Genomics">
        <title>Genome assembly of redclaw crayfish (Cherax quadricarinatus) provides insights into its immune adaptation and hypoxia tolerance.</title>
        <authorList>
            <person name="Liu Z."/>
            <person name="Zheng J."/>
            <person name="Li H."/>
            <person name="Fang K."/>
            <person name="Wang S."/>
            <person name="He J."/>
            <person name="Zhou D."/>
            <person name="Weng S."/>
            <person name="Chi M."/>
            <person name="Gu Z."/>
            <person name="He J."/>
            <person name="Li F."/>
            <person name="Wang M."/>
        </authorList>
    </citation>
    <scope>NUCLEOTIDE SEQUENCE [LARGE SCALE GENOMIC DNA]</scope>
    <source>
        <strain evidence="3">ZL_2023a</strain>
    </source>
</reference>
<dbReference type="SUPFAM" id="SSF110395">
    <property type="entry name" value="CutC-like"/>
    <property type="match status" value="1"/>
</dbReference>
<sequence length="248" mass="26171">RMTETQLEVCVDSLDSAIAAVDGGADRLELCSALSEGGLTPTPGLLAAVKKHISRPVDVFCIVRPRAGPMVYSEGEVEVILKDAEILKNTGADGFVFGALNADGLIDKKLCKQFREATCDLPCTFHRAFDFLPDPLSGLETVIELGYQRILTSGGKATALEGSDVLASLVTAARGRIVIMAGAGVKSNNVANIIALTGVTQCHASARVCREFKFEWTTGAKMGSGNDNVVWVACPEEVSALKKAVGEN</sequence>
<dbReference type="FunFam" id="3.20.20.380:FF:000001">
    <property type="entry name" value="Copper homeostasis protein CutC"/>
    <property type="match status" value="1"/>
</dbReference>
<dbReference type="HAMAP" id="MF_00795">
    <property type="entry name" value="CutC"/>
    <property type="match status" value="1"/>
</dbReference>
<dbReference type="Proteomes" id="UP001445076">
    <property type="component" value="Unassembled WGS sequence"/>
</dbReference>
<comment type="caution">
    <text evidence="3">The sequence shown here is derived from an EMBL/GenBank/DDBJ whole genome shotgun (WGS) entry which is preliminary data.</text>
</comment>
<protein>
    <recommendedName>
        <fullName evidence="2">Copper homeostasis protein cutC homolog</fullName>
    </recommendedName>
</protein>
<dbReference type="Pfam" id="PF03932">
    <property type="entry name" value="CutC"/>
    <property type="match status" value="1"/>
</dbReference>
<dbReference type="InterPro" id="IPR005627">
    <property type="entry name" value="CutC-like"/>
</dbReference>
<name>A0AAW0XW12_CHEQU</name>
<comment type="similarity">
    <text evidence="1">Belongs to the CutC family.</text>
</comment>
<evidence type="ECO:0000256" key="1">
    <source>
        <dbReference type="ARBA" id="ARBA00007768"/>
    </source>
</evidence>
<feature type="non-terminal residue" evidence="3">
    <location>
        <position position="1"/>
    </location>
</feature>
<dbReference type="PANTHER" id="PTHR12598">
    <property type="entry name" value="COPPER HOMEOSTASIS PROTEIN CUTC"/>
    <property type="match status" value="1"/>
</dbReference>
<dbReference type="Gene3D" id="3.20.20.380">
    <property type="entry name" value="Copper homeostasis (CutC) domain"/>
    <property type="match status" value="1"/>
</dbReference>
<proteinExistence type="inferred from homology"/>
<organism evidence="3 4">
    <name type="scientific">Cherax quadricarinatus</name>
    <name type="common">Australian red claw crayfish</name>
    <dbReference type="NCBI Taxonomy" id="27406"/>
    <lineage>
        <taxon>Eukaryota</taxon>
        <taxon>Metazoa</taxon>
        <taxon>Ecdysozoa</taxon>
        <taxon>Arthropoda</taxon>
        <taxon>Crustacea</taxon>
        <taxon>Multicrustacea</taxon>
        <taxon>Malacostraca</taxon>
        <taxon>Eumalacostraca</taxon>
        <taxon>Eucarida</taxon>
        <taxon>Decapoda</taxon>
        <taxon>Pleocyemata</taxon>
        <taxon>Astacidea</taxon>
        <taxon>Parastacoidea</taxon>
        <taxon>Parastacidae</taxon>
        <taxon>Cherax</taxon>
    </lineage>
</organism>
<evidence type="ECO:0000313" key="3">
    <source>
        <dbReference type="EMBL" id="KAK8743498.1"/>
    </source>
</evidence>
<gene>
    <name evidence="3" type="ORF">OTU49_001112</name>
</gene>
<dbReference type="GO" id="GO:0005507">
    <property type="term" value="F:copper ion binding"/>
    <property type="evidence" value="ECO:0007669"/>
    <property type="project" value="TreeGrafter"/>
</dbReference>
<dbReference type="PANTHER" id="PTHR12598:SF0">
    <property type="entry name" value="COPPER HOMEOSTASIS PROTEIN CUTC HOMOLOG"/>
    <property type="match status" value="1"/>
</dbReference>
<keyword evidence="4" id="KW-1185">Reference proteome</keyword>
<dbReference type="EMBL" id="JARKIK010000024">
    <property type="protein sequence ID" value="KAK8743498.1"/>
    <property type="molecule type" value="Genomic_DNA"/>
</dbReference>
<accession>A0AAW0XW12</accession>
<dbReference type="AlphaFoldDB" id="A0AAW0XW12"/>
<evidence type="ECO:0000313" key="4">
    <source>
        <dbReference type="Proteomes" id="UP001445076"/>
    </source>
</evidence>